<protein>
    <submittedName>
        <fullName evidence="2">Hydrolase</fullName>
    </submittedName>
</protein>
<evidence type="ECO:0000313" key="2">
    <source>
        <dbReference type="EMBL" id="QNX71177.1"/>
    </source>
</evidence>
<organism evidence="2 3">
    <name type="scientific">Acinetobacter seifertii</name>
    <dbReference type="NCBI Taxonomy" id="1530123"/>
    <lineage>
        <taxon>Bacteria</taxon>
        <taxon>Pseudomonadati</taxon>
        <taxon>Pseudomonadota</taxon>
        <taxon>Gammaproteobacteria</taxon>
        <taxon>Moraxellales</taxon>
        <taxon>Moraxellaceae</taxon>
        <taxon>Acinetobacter</taxon>
        <taxon>Acinetobacter calcoaceticus/baumannii complex</taxon>
    </lineage>
</organism>
<dbReference type="EMBL" id="CP061646">
    <property type="protein sequence ID" value="QNX71177.1"/>
    <property type="molecule type" value="Genomic_DNA"/>
</dbReference>
<name>A0A7H2V494_9GAMM</name>
<gene>
    <name evidence="2" type="ORF">IC776_11890</name>
</gene>
<dbReference type="InterPro" id="IPR025983">
    <property type="entry name" value="Cys_rich_CPCC"/>
</dbReference>
<proteinExistence type="predicted"/>
<feature type="domain" description="Cysteine-rich CPCC" evidence="1">
    <location>
        <begin position="3"/>
        <end position="78"/>
    </location>
</feature>
<dbReference type="Pfam" id="PF14206">
    <property type="entry name" value="Cys_rich_CPCC"/>
    <property type="match status" value="1"/>
</dbReference>
<evidence type="ECO:0000259" key="1">
    <source>
        <dbReference type="Pfam" id="PF14206"/>
    </source>
</evidence>
<dbReference type="GO" id="GO:0016787">
    <property type="term" value="F:hydrolase activity"/>
    <property type="evidence" value="ECO:0007669"/>
    <property type="project" value="UniProtKB-KW"/>
</dbReference>
<dbReference type="Proteomes" id="UP000516666">
    <property type="component" value="Chromosome"/>
</dbReference>
<reference evidence="3" key="1">
    <citation type="submission" date="2020-09" db="EMBL/GenBank/DDBJ databases">
        <title>Clinical and molecular characterization of Acinetobacter seifertii in Taiwan.</title>
        <authorList>
            <person name="Li L.-H."/>
            <person name="Yang Y.-S."/>
            <person name="Sun J.-R."/>
            <person name="Huang T.-W."/>
            <person name="Huang W.-C."/>
            <person name="Wang Y.-C."/>
            <person name="Kuo T.-H."/>
            <person name="Kuo S.-C."/>
            <person name="Chen T.-L."/>
        </authorList>
    </citation>
    <scope>NUCLEOTIDE SEQUENCE [LARGE SCALE GENOMIC DNA]</scope>
    <source>
        <strain evidence="3">AS39</strain>
    </source>
</reference>
<dbReference type="RefSeq" id="WP_191011866.1">
    <property type="nucleotide sequence ID" value="NZ_CP061646.1"/>
</dbReference>
<reference evidence="2 3" key="2">
    <citation type="submission" date="2020-09" db="EMBL/GenBank/DDBJ databases">
        <authorList>
            <person name="Chen F.-J."/>
            <person name="Lee Y.-T."/>
        </authorList>
    </citation>
    <scope>NUCLEOTIDE SEQUENCE [LARGE SCALE GENOMIC DNA]</scope>
    <source>
        <strain evidence="2 3">AS39</strain>
    </source>
</reference>
<evidence type="ECO:0000313" key="3">
    <source>
        <dbReference type="Proteomes" id="UP000516666"/>
    </source>
</evidence>
<accession>A0A7H2V494</accession>
<sequence length="80" mass="9063">MSYACPCCGYLTFDALPYGSFDICAVCFWEDDNVQNEDPDYMGGANGISLNMAKQNFQLFGAIKKEFIPYTRKPLEKEMP</sequence>
<dbReference type="AlphaFoldDB" id="A0A7H2V494"/>
<keyword evidence="2" id="KW-0378">Hydrolase</keyword>